<dbReference type="PANTHER" id="PTHR30055:SF151">
    <property type="entry name" value="TRANSCRIPTIONAL REGULATORY PROTEIN"/>
    <property type="match status" value="1"/>
</dbReference>
<dbReference type="AlphaFoldDB" id="A0A3N1D5P4"/>
<protein>
    <submittedName>
        <fullName evidence="7">TetR family transcriptional regulator</fullName>
    </submittedName>
</protein>
<dbReference type="InterPro" id="IPR009057">
    <property type="entry name" value="Homeodomain-like_sf"/>
</dbReference>
<dbReference type="Proteomes" id="UP000272400">
    <property type="component" value="Unassembled WGS sequence"/>
</dbReference>
<dbReference type="Pfam" id="PF00440">
    <property type="entry name" value="TetR_N"/>
    <property type="match status" value="1"/>
</dbReference>
<evidence type="ECO:0000256" key="5">
    <source>
        <dbReference type="SAM" id="MobiDB-lite"/>
    </source>
</evidence>
<dbReference type="InterPro" id="IPR004111">
    <property type="entry name" value="Repressor_TetR_C"/>
</dbReference>
<gene>
    <name evidence="7" type="ORF">EDD29_6555</name>
</gene>
<sequence length="242" mass="26367">MSEDKAKQIIWARPARSTRGPNPSLTLERIARASVALADAEGLDALTMRRLAKELGTGTMSLYRYVESKDDLLDIMKDIVLTEIPRPAHPDWRTGLGWLAHQIRAQTHRHPWLAQTDAPFLFLSPHGIEYVEYLYGIIDGLGLSADAMMNAVSTVVAYATGAVRQELASARRAADAGVTEGEWMRAHGPYLATLLATGRYPLMKRVVLEADTPHLSPEEGFEQGLQGVLDAVAAGLPGASAR</sequence>
<dbReference type="SUPFAM" id="SSF46689">
    <property type="entry name" value="Homeodomain-like"/>
    <property type="match status" value="1"/>
</dbReference>
<dbReference type="Gene3D" id="1.10.10.60">
    <property type="entry name" value="Homeodomain-like"/>
    <property type="match status" value="1"/>
</dbReference>
<feature type="domain" description="HTH tetR-type" evidence="6">
    <location>
        <begin position="24"/>
        <end position="84"/>
    </location>
</feature>
<dbReference type="EMBL" id="RJKE01000001">
    <property type="protein sequence ID" value="ROO88871.1"/>
    <property type="molecule type" value="Genomic_DNA"/>
</dbReference>
<evidence type="ECO:0000256" key="2">
    <source>
        <dbReference type="ARBA" id="ARBA00023125"/>
    </source>
</evidence>
<feature type="DNA-binding region" description="H-T-H motif" evidence="4">
    <location>
        <begin position="47"/>
        <end position="66"/>
    </location>
</feature>
<keyword evidence="2 4" id="KW-0238">DNA-binding</keyword>
<evidence type="ECO:0000259" key="6">
    <source>
        <dbReference type="PROSITE" id="PS50977"/>
    </source>
</evidence>
<dbReference type="Gene3D" id="1.10.357.10">
    <property type="entry name" value="Tetracycline Repressor, domain 2"/>
    <property type="match status" value="1"/>
</dbReference>
<dbReference type="InterPro" id="IPR036271">
    <property type="entry name" value="Tet_transcr_reg_TetR-rel_C_sf"/>
</dbReference>
<evidence type="ECO:0000313" key="8">
    <source>
        <dbReference type="Proteomes" id="UP000272400"/>
    </source>
</evidence>
<dbReference type="GO" id="GO:0000976">
    <property type="term" value="F:transcription cis-regulatory region binding"/>
    <property type="evidence" value="ECO:0007669"/>
    <property type="project" value="TreeGrafter"/>
</dbReference>
<dbReference type="RefSeq" id="WP_170201673.1">
    <property type="nucleotide sequence ID" value="NZ_RJKE01000001.1"/>
</dbReference>
<proteinExistence type="predicted"/>
<comment type="caution">
    <text evidence="7">The sequence shown here is derived from an EMBL/GenBank/DDBJ whole genome shotgun (WGS) entry which is preliminary data.</text>
</comment>
<dbReference type="InterPro" id="IPR050109">
    <property type="entry name" value="HTH-type_TetR-like_transc_reg"/>
</dbReference>
<dbReference type="GO" id="GO:0045892">
    <property type="term" value="P:negative regulation of DNA-templated transcription"/>
    <property type="evidence" value="ECO:0007669"/>
    <property type="project" value="InterPro"/>
</dbReference>
<organism evidence="7 8">
    <name type="scientific">Actinocorallia herbida</name>
    <dbReference type="NCBI Taxonomy" id="58109"/>
    <lineage>
        <taxon>Bacteria</taxon>
        <taxon>Bacillati</taxon>
        <taxon>Actinomycetota</taxon>
        <taxon>Actinomycetes</taxon>
        <taxon>Streptosporangiales</taxon>
        <taxon>Thermomonosporaceae</taxon>
        <taxon>Actinocorallia</taxon>
    </lineage>
</organism>
<dbReference type="InterPro" id="IPR001647">
    <property type="entry name" value="HTH_TetR"/>
</dbReference>
<dbReference type="PANTHER" id="PTHR30055">
    <property type="entry name" value="HTH-TYPE TRANSCRIPTIONAL REGULATOR RUTR"/>
    <property type="match status" value="1"/>
</dbReference>
<dbReference type="SUPFAM" id="SSF48498">
    <property type="entry name" value="Tetracyclin repressor-like, C-terminal domain"/>
    <property type="match status" value="1"/>
</dbReference>
<keyword evidence="1" id="KW-0805">Transcription regulation</keyword>
<feature type="region of interest" description="Disordered" evidence="5">
    <location>
        <begin position="1"/>
        <end position="23"/>
    </location>
</feature>
<reference evidence="7 8" key="1">
    <citation type="submission" date="2018-11" db="EMBL/GenBank/DDBJ databases">
        <title>Sequencing the genomes of 1000 actinobacteria strains.</title>
        <authorList>
            <person name="Klenk H.-P."/>
        </authorList>
    </citation>
    <scope>NUCLEOTIDE SEQUENCE [LARGE SCALE GENOMIC DNA]</scope>
    <source>
        <strain evidence="7 8">DSM 44254</strain>
    </source>
</reference>
<evidence type="ECO:0000256" key="3">
    <source>
        <dbReference type="ARBA" id="ARBA00023163"/>
    </source>
</evidence>
<accession>A0A3N1D5P4</accession>
<dbReference type="PROSITE" id="PS50977">
    <property type="entry name" value="HTH_TETR_2"/>
    <property type="match status" value="1"/>
</dbReference>
<keyword evidence="8" id="KW-1185">Reference proteome</keyword>
<evidence type="ECO:0000313" key="7">
    <source>
        <dbReference type="EMBL" id="ROO88871.1"/>
    </source>
</evidence>
<keyword evidence="3" id="KW-0804">Transcription</keyword>
<name>A0A3N1D5P4_9ACTN</name>
<dbReference type="GO" id="GO:0003700">
    <property type="term" value="F:DNA-binding transcription factor activity"/>
    <property type="evidence" value="ECO:0007669"/>
    <property type="project" value="TreeGrafter"/>
</dbReference>
<dbReference type="Pfam" id="PF02909">
    <property type="entry name" value="TetR_C_1"/>
    <property type="match status" value="1"/>
</dbReference>
<evidence type="ECO:0000256" key="4">
    <source>
        <dbReference type="PROSITE-ProRule" id="PRU00335"/>
    </source>
</evidence>
<evidence type="ECO:0000256" key="1">
    <source>
        <dbReference type="ARBA" id="ARBA00023015"/>
    </source>
</evidence>